<dbReference type="PANTHER" id="PTHR13932:SF5">
    <property type="entry name" value="RADICAL S-ADENOSYL METHIONINE DOMAIN-CONTAINING PROTEIN 1, MITOCHONDRIAL"/>
    <property type="match status" value="1"/>
</dbReference>
<keyword evidence="3" id="KW-0479">Metal-binding</keyword>
<evidence type="ECO:0000256" key="2">
    <source>
        <dbReference type="ARBA" id="ARBA00017228"/>
    </source>
</evidence>
<dbReference type="EMBL" id="CP046640">
    <property type="protein sequence ID" value="QTL97953.1"/>
    <property type="molecule type" value="Genomic_DNA"/>
</dbReference>
<comment type="subcellular location">
    <subcellularLocation>
        <location evidence="3">Cytoplasm</location>
    </subcellularLocation>
</comment>
<dbReference type="GO" id="GO:0005737">
    <property type="term" value="C:cytoplasm"/>
    <property type="evidence" value="ECO:0007669"/>
    <property type="project" value="UniProtKB-SubCell"/>
</dbReference>
<accession>A0A8A7K836</accession>
<keyword evidence="3" id="KW-0143">Chaperone</keyword>
<comment type="function">
    <text evidence="3">Probably acts as a heme chaperone, transferring heme to an unknown acceptor. Binds one molecule of heme per monomer, possibly covalently. Binds 1 [4Fe-4S] cluster. The cluster is coordinated with 3 cysteines and an exchangeable S-adenosyl-L-methionine.</text>
</comment>
<dbReference type="GO" id="GO:0006779">
    <property type="term" value="P:porphyrin-containing compound biosynthetic process"/>
    <property type="evidence" value="ECO:0007669"/>
    <property type="project" value="InterPro"/>
</dbReference>
<dbReference type="InterPro" id="IPR004559">
    <property type="entry name" value="HemW-like"/>
</dbReference>
<dbReference type="GO" id="GO:0046872">
    <property type="term" value="F:metal ion binding"/>
    <property type="evidence" value="ECO:0007669"/>
    <property type="project" value="UniProtKB-UniRule"/>
</dbReference>
<dbReference type="NCBIfam" id="TIGR00539">
    <property type="entry name" value="hemN_rel"/>
    <property type="match status" value="1"/>
</dbReference>
<dbReference type="InterPro" id="IPR034505">
    <property type="entry name" value="Coproporphyrinogen-III_oxidase"/>
</dbReference>
<dbReference type="Proteomes" id="UP000665020">
    <property type="component" value="Chromosome"/>
</dbReference>
<dbReference type="SUPFAM" id="SSF102114">
    <property type="entry name" value="Radical SAM enzymes"/>
    <property type="match status" value="1"/>
</dbReference>
<keyword evidence="3" id="KW-0349">Heme</keyword>
<dbReference type="PANTHER" id="PTHR13932">
    <property type="entry name" value="COPROPORPHYRINIGEN III OXIDASE"/>
    <property type="match status" value="1"/>
</dbReference>
<evidence type="ECO:0000256" key="1">
    <source>
        <dbReference type="ARBA" id="ARBA00006100"/>
    </source>
</evidence>
<dbReference type="Pfam" id="PF06969">
    <property type="entry name" value="HemN_C"/>
    <property type="match status" value="1"/>
</dbReference>
<dbReference type="Gene3D" id="3.30.750.200">
    <property type="match status" value="1"/>
</dbReference>
<dbReference type="InterPro" id="IPR010723">
    <property type="entry name" value="HemN_C"/>
</dbReference>
<keyword evidence="3" id="KW-0963">Cytoplasm</keyword>
<dbReference type="AlphaFoldDB" id="A0A8A7K836"/>
<sequence length="327" mass="37406">MSGQYLKLYIGGGTPSLIKPAYLVGLIEKIRQHFDLAMVEEISIEVNPGSITKDKLLKYKEAGINRISLGVQSFNDNELNFLGRKHTVGQALEAVELLQRVFQNYNLDLIFAIPGQSLKSWQETLKQVLSFQPPHLSIYNLQIEKGTPLANMLEEGEIKVVDDTLDAEMYLLARELFNLHDFKQYEISNFSRKGFDSIHNQIYWHYQPYLGIGPAAVSFDGRIRFANKADLPKYINNLTNSVLPVENIERLSIKEQISEMIFMGLRLTDGISLAEFTDRFTVDLLKLYQLEIEDCLSKGLIEIKDKHIRLSEKGLLLGNEVFMKFLK</sequence>
<dbReference type="PROSITE" id="PS51918">
    <property type="entry name" value="RADICAL_SAM"/>
    <property type="match status" value="1"/>
</dbReference>
<keyword evidence="6" id="KW-1185">Reference proteome</keyword>
<evidence type="ECO:0000256" key="3">
    <source>
        <dbReference type="RuleBase" id="RU364116"/>
    </source>
</evidence>
<comment type="similarity">
    <text evidence="1">Belongs to the anaerobic coproporphyrinogen-III oxidase family. HemW subfamily.</text>
</comment>
<dbReference type="Pfam" id="PF04055">
    <property type="entry name" value="Radical_SAM"/>
    <property type="match status" value="1"/>
</dbReference>
<dbReference type="InterPro" id="IPR058240">
    <property type="entry name" value="rSAM_sf"/>
</dbReference>
<gene>
    <name evidence="5" type="primary">hemW</name>
    <name evidence="5" type="ORF">GM661_08155</name>
</gene>
<dbReference type="KEGG" id="ifn:GM661_08155"/>
<keyword evidence="3" id="KW-0411">Iron-sulfur</keyword>
<dbReference type="GO" id="GO:0004109">
    <property type="term" value="F:coproporphyrinogen oxidase activity"/>
    <property type="evidence" value="ECO:0007669"/>
    <property type="project" value="InterPro"/>
</dbReference>
<dbReference type="SMART" id="SM00729">
    <property type="entry name" value="Elp3"/>
    <property type="match status" value="1"/>
</dbReference>
<proteinExistence type="inferred from homology"/>
<reference evidence="5" key="1">
    <citation type="submission" date="2019-12" db="EMBL/GenBank/DDBJ databases">
        <authorList>
            <person name="zhang j."/>
            <person name="sun C.M."/>
        </authorList>
    </citation>
    <scope>NUCLEOTIDE SEQUENCE</scope>
    <source>
        <strain evidence="5">NS-1</strain>
    </source>
</reference>
<evidence type="ECO:0000313" key="5">
    <source>
        <dbReference type="EMBL" id="QTL97953.1"/>
    </source>
</evidence>
<keyword evidence="3" id="KW-0949">S-adenosyl-L-methionine</keyword>
<protein>
    <recommendedName>
        <fullName evidence="2 3">Heme chaperone HemW</fullName>
    </recommendedName>
</protein>
<dbReference type="CDD" id="cd01335">
    <property type="entry name" value="Radical_SAM"/>
    <property type="match status" value="1"/>
</dbReference>
<evidence type="ECO:0000313" key="6">
    <source>
        <dbReference type="Proteomes" id="UP000665020"/>
    </source>
</evidence>
<feature type="domain" description="Radical SAM core" evidence="4">
    <location>
        <begin position="1"/>
        <end position="183"/>
    </location>
</feature>
<keyword evidence="3" id="KW-0004">4Fe-4S</keyword>
<name>A0A8A7K836_9FIRM</name>
<dbReference type="InterPro" id="IPR006638">
    <property type="entry name" value="Elp3/MiaA/NifB-like_rSAM"/>
</dbReference>
<dbReference type="GO" id="GO:0051539">
    <property type="term" value="F:4 iron, 4 sulfur cluster binding"/>
    <property type="evidence" value="ECO:0007669"/>
    <property type="project" value="UniProtKB-UniRule"/>
</dbReference>
<keyword evidence="3" id="KW-0408">Iron</keyword>
<dbReference type="InterPro" id="IPR007197">
    <property type="entry name" value="rSAM"/>
</dbReference>
<organism evidence="5 6">
    <name type="scientific">Iocasia fonsfrigidae</name>
    <dbReference type="NCBI Taxonomy" id="2682810"/>
    <lineage>
        <taxon>Bacteria</taxon>
        <taxon>Bacillati</taxon>
        <taxon>Bacillota</taxon>
        <taxon>Clostridia</taxon>
        <taxon>Halanaerobiales</taxon>
        <taxon>Halanaerobiaceae</taxon>
        <taxon>Iocasia</taxon>
    </lineage>
</organism>
<evidence type="ECO:0000259" key="4">
    <source>
        <dbReference type="PROSITE" id="PS51918"/>
    </source>
</evidence>